<dbReference type="EMBL" id="JARQZJ010000020">
    <property type="protein sequence ID" value="KAK9873449.1"/>
    <property type="molecule type" value="Genomic_DNA"/>
</dbReference>
<reference evidence="6 7" key="1">
    <citation type="submission" date="2023-03" db="EMBL/GenBank/DDBJ databases">
        <title>Genome insight into feeding habits of ladybird beetles.</title>
        <authorList>
            <person name="Li H.-S."/>
            <person name="Huang Y.-H."/>
            <person name="Pang H."/>
        </authorList>
    </citation>
    <scope>NUCLEOTIDE SEQUENCE [LARGE SCALE GENOMIC DNA]</scope>
    <source>
        <strain evidence="6">SYSU_2023b</strain>
        <tissue evidence="6">Whole body</tissue>
    </source>
</reference>
<evidence type="ECO:0000313" key="7">
    <source>
        <dbReference type="Proteomes" id="UP001431783"/>
    </source>
</evidence>
<dbReference type="Proteomes" id="UP001431783">
    <property type="component" value="Unassembled WGS sequence"/>
</dbReference>
<dbReference type="SUPFAM" id="SSF103473">
    <property type="entry name" value="MFS general substrate transporter"/>
    <property type="match status" value="1"/>
</dbReference>
<evidence type="ECO:0000256" key="1">
    <source>
        <dbReference type="ARBA" id="ARBA00004141"/>
    </source>
</evidence>
<organism evidence="6 7">
    <name type="scientific">Henosepilachna vigintioctopunctata</name>
    <dbReference type="NCBI Taxonomy" id="420089"/>
    <lineage>
        <taxon>Eukaryota</taxon>
        <taxon>Metazoa</taxon>
        <taxon>Ecdysozoa</taxon>
        <taxon>Arthropoda</taxon>
        <taxon>Hexapoda</taxon>
        <taxon>Insecta</taxon>
        <taxon>Pterygota</taxon>
        <taxon>Neoptera</taxon>
        <taxon>Endopterygota</taxon>
        <taxon>Coleoptera</taxon>
        <taxon>Polyphaga</taxon>
        <taxon>Cucujiformia</taxon>
        <taxon>Coccinelloidea</taxon>
        <taxon>Coccinellidae</taxon>
        <taxon>Epilachninae</taxon>
        <taxon>Epilachnini</taxon>
        <taxon>Henosepilachna</taxon>
    </lineage>
</organism>
<evidence type="ECO:0000256" key="3">
    <source>
        <dbReference type="ARBA" id="ARBA00022989"/>
    </source>
</evidence>
<dbReference type="PANTHER" id="PTHR23507">
    <property type="entry name" value="ZGC:174356"/>
    <property type="match status" value="1"/>
</dbReference>
<accession>A0AAW1U238</accession>
<keyword evidence="2 5" id="KW-0812">Transmembrane</keyword>
<evidence type="ECO:0000256" key="5">
    <source>
        <dbReference type="SAM" id="Phobius"/>
    </source>
</evidence>
<dbReference type="AlphaFoldDB" id="A0AAW1U238"/>
<proteinExistence type="predicted"/>
<keyword evidence="4 5" id="KW-0472">Membrane</keyword>
<dbReference type="GO" id="GO:0022857">
    <property type="term" value="F:transmembrane transporter activity"/>
    <property type="evidence" value="ECO:0007669"/>
    <property type="project" value="TreeGrafter"/>
</dbReference>
<gene>
    <name evidence="6" type="ORF">WA026_022680</name>
</gene>
<protein>
    <submittedName>
        <fullName evidence="6">Uncharacterized protein</fullName>
    </submittedName>
</protein>
<evidence type="ECO:0000256" key="4">
    <source>
        <dbReference type="ARBA" id="ARBA00023136"/>
    </source>
</evidence>
<comment type="subcellular location">
    <subcellularLocation>
        <location evidence="1">Membrane</location>
        <topology evidence="1">Multi-pass membrane protein</topology>
    </subcellularLocation>
</comment>
<dbReference type="GO" id="GO:0016020">
    <property type="term" value="C:membrane"/>
    <property type="evidence" value="ECO:0007669"/>
    <property type="project" value="UniProtKB-SubCell"/>
</dbReference>
<evidence type="ECO:0000313" key="6">
    <source>
        <dbReference type="EMBL" id="KAK9873449.1"/>
    </source>
</evidence>
<keyword evidence="7" id="KW-1185">Reference proteome</keyword>
<feature type="transmembrane region" description="Helical" evidence="5">
    <location>
        <begin position="56"/>
        <end position="77"/>
    </location>
</feature>
<dbReference type="PANTHER" id="PTHR23507:SF1">
    <property type="entry name" value="FI18259P1-RELATED"/>
    <property type="match status" value="1"/>
</dbReference>
<evidence type="ECO:0000256" key="2">
    <source>
        <dbReference type="ARBA" id="ARBA00022692"/>
    </source>
</evidence>
<keyword evidence="3 5" id="KW-1133">Transmembrane helix</keyword>
<sequence>MVPYIGMRTLMSKIVPHHELGQSNSVFGLSESFMPFIFGPLYTTIYKFTIEVLPGAYFLVTAFMKSIGICLFLCLYFETRKNKAVKTSRFTSDGIRQSDTVI</sequence>
<comment type="caution">
    <text evidence="6">The sequence shown here is derived from an EMBL/GenBank/DDBJ whole genome shotgun (WGS) entry which is preliminary data.</text>
</comment>
<dbReference type="InterPro" id="IPR036259">
    <property type="entry name" value="MFS_trans_sf"/>
</dbReference>
<name>A0AAW1U238_9CUCU</name>